<dbReference type="Proteomes" id="UP000014760">
    <property type="component" value="Unassembled WGS sequence"/>
</dbReference>
<dbReference type="PROSITE" id="PS50086">
    <property type="entry name" value="TBC_RABGAP"/>
    <property type="match status" value="1"/>
</dbReference>
<dbReference type="GO" id="GO:0005096">
    <property type="term" value="F:GTPase activator activity"/>
    <property type="evidence" value="ECO:0007669"/>
    <property type="project" value="TreeGrafter"/>
</dbReference>
<evidence type="ECO:0000313" key="4">
    <source>
        <dbReference type="EnsemblMetazoa" id="CapteP220237"/>
    </source>
</evidence>
<feature type="domain" description="Rab-GAP TBC" evidence="2">
    <location>
        <begin position="243"/>
        <end position="442"/>
    </location>
</feature>
<dbReference type="InterPro" id="IPR050302">
    <property type="entry name" value="Rab_GAP_TBC_domain"/>
</dbReference>
<feature type="compositionally biased region" description="Acidic residues" evidence="1">
    <location>
        <begin position="9"/>
        <end position="26"/>
    </location>
</feature>
<dbReference type="PANTHER" id="PTHR47219">
    <property type="entry name" value="RAB GTPASE-ACTIVATING PROTEIN 1-LIKE"/>
    <property type="match status" value="1"/>
</dbReference>
<dbReference type="FunFam" id="1.10.472.80:FF:000018">
    <property type="entry name" value="TBC1 domain family member 2B"/>
    <property type="match status" value="1"/>
</dbReference>
<dbReference type="OMA" id="INKPRIH"/>
<dbReference type="FunFam" id="1.10.8.270:FF:000026">
    <property type="entry name" value="TBC (Tre-2/Bub2/Cdc16) domain family"/>
    <property type="match status" value="1"/>
</dbReference>
<evidence type="ECO:0000256" key="1">
    <source>
        <dbReference type="SAM" id="MobiDB-lite"/>
    </source>
</evidence>
<reference evidence="4" key="3">
    <citation type="submission" date="2015-06" db="UniProtKB">
        <authorList>
            <consortium name="EnsemblMetazoa"/>
        </authorList>
    </citation>
    <scope>IDENTIFICATION</scope>
</reference>
<dbReference type="PANTHER" id="PTHR47219:SF20">
    <property type="entry name" value="TBC1 DOMAIN FAMILY MEMBER 2B"/>
    <property type="match status" value="1"/>
</dbReference>
<feature type="region of interest" description="Disordered" evidence="1">
    <location>
        <begin position="533"/>
        <end position="553"/>
    </location>
</feature>
<dbReference type="SUPFAM" id="SSF47923">
    <property type="entry name" value="Ypt/Rab-GAP domain of gyp1p"/>
    <property type="match status" value="2"/>
</dbReference>
<dbReference type="HOGENOM" id="CLU_492794_0_0_1"/>
<evidence type="ECO:0000313" key="3">
    <source>
        <dbReference type="EMBL" id="ELU15944.1"/>
    </source>
</evidence>
<dbReference type="SMART" id="SM00164">
    <property type="entry name" value="TBC"/>
    <property type="match status" value="1"/>
</dbReference>
<feature type="compositionally biased region" description="Acidic residues" evidence="1">
    <location>
        <begin position="543"/>
        <end position="553"/>
    </location>
</feature>
<keyword evidence="5" id="KW-1185">Reference proteome</keyword>
<dbReference type="Gene3D" id="1.10.472.80">
    <property type="entry name" value="Ypt/Rab-GAP domain of gyp1p, domain 3"/>
    <property type="match status" value="1"/>
</dbReference>
<organism evidence="3">
    <name type="scientific">Capitella teleta</name>
    <name type="common">Polychaete worm</name>
    <dbReference type="NCBI Taxonomy" id="283909"/>
    <lineage>
        <taxon>Eukaryota</taxon>
        <taxon>Metazoa</taxon>
        <taxon>Spiralia</taxon>
        <taxon>Lophotrochozoa</taxon>
        <taxon>Annelida</taxon>
        <taxon>Polychaeta</taxon>
        <taxon>Sedentaria</taxon>
        <taxon>Scolecida</taxon>
        <taxon>Capitellidae</taxon>
        <taxon>Capitella</taxon>
    </lineage>
</organism>
<name>R7VBD9_CAPTE</name>
<dbReference type="EMBL" id="AMQN01017719">
    <property type="status" value="NOT_ANNOTATED_CDS"/>
    <property type="molecule type" value="Genomic_DNA"/>
</dbReference>
<dbReference type="EMBL" id="KB293453">
    <property type="protein sequence ID" value="ELU15944.1"/>
    <property type="molecule type" value="Genomic_DNA"/>
</dbReference>
<protein>
    <recommendedName>
        <fullName evidence="2">Rab-GAP TBC domain-containing protein</fullName>
    </recommendedName>
</protein>
<reference evidence="5" key="1">
    <citation type="submission" date="2012-12" db="EMBL/GenBank/DDBJ databases">
        <authorList>
            <person name="Hellsten U."/>
            <person name="Grimwood J."/>
            <person name="Chapman J.A."/>
            <person name="Shapiro H."/>
            <person name="Aerts A."/>
            <person name="Otillar R.P."/>
            <person name="Terry A.Y."/>
            <person name="Boore J.L."/>
            <person name="Simakov O."/>
            <person name="Marletaz F."/>
            <person name="Cho S.-J."/>
            <person name="Edsinger-Gonzales E."/>
            <person name="Havlak P."/>
            <person name="Kuo D.-H."/>
            <person name="Larsson T."/>
            <person name="Lv J."/>
            <person name="Arendt D."/>
            <person name="Savage R."/>
            <person name="Osoegawa K."/>
            <person name="de Jong P."/>
            <person name="Lindberg D.R."/>
            <person name="Seaver E.C."/>
            <person name="Weisblat D.A."/>
            <person name="Putnam N.H."/>
            <person name="Grigoriev I.V."/>
            <person name="Rokhsar D.S."/>
        </authorList>
    </citation>
    <scope>NUCLEOTIDE SEQUENCE</scope>
    <source>
        <strain evidence="5">I ESC-2004</strain>
    </source>
</reference>
<dbReference type="AlphaFoldDB" id="R7VBD9"/>
<dbReference type="GO" id="GO:0031267">
    <property type="term" value="F:small GTPase binding"/>
    <property type="evidence" value="ECO:0007669"/>
    <property type="project" value="TreeGrafter"/>
</dbReference>
<dbReference type="InterPro" id="IPR035969">
    <property type="entry name" value="Rab-GAP_TBC_sf"/>
</dbReference>
<dbReference type="EnsemblMetazoa" id="CapteT220237">
    <property type="protein sequence ID" value="CapteP220237"/>
    <property type="gene ID" value="CapteG220237"/>
</dbReference>
<dbReference type="STRING" id="283909.R7VBD9"/>
<evidence type="ECO:0000313" key="5">
    <source>
        <dbReference type="Proteomes" id="UP000014760"/>
    </source>
</evidence>
<evidence type="ECO:0000259" key="2">
    <source>
        <dbReference type="PROSITE" id="PS50086"/>
    </source>
</evidence>
<dbReference type="OrthoDB" id="294251at2759"/>
<proteinExistence type="predicted"/>
<feature type="region of interest" description="Disordered" evidence="1">
    <location>
        <begin position="1"/>
        <end position="62"/>
    </location>
</feature>
<dbReference type="Pfam" id="PF00566">
    <property type="entry name" value="RabGAP-TBC"/>
    <property type="match status" value="1"/>
</dbReference>
<sequence>MGDPNVNLGEEEGAEEGEEEEEEDEEQSKKPEMNNNHSMSGKEAPSVRNELPSHSQSRRHSMPSFGFSLLKKVLFTEIALKSETMCRFVSQLDEADVIIRAKAPERRLRPKSLLYYQAPNFGGPSDDVVCQLLEDAMNTDSGTAAERGSPIRHSSPITEYKLKKDVVYDQYGFPYLSKSSRIDEDDLEAHADDLLRKSNELNSHAKDLEKDISAHVKWENYLVSLGNRPLQQSADLKLMIRTGVPMEYRSRVWKACIDWRSSNLRLCCGDQHYNALLEQVEIIQSSPVVTPLSRQIEVDLLRTLPDNKHYESCTSAGIPKLRRILLAYSVHNPDVGYCQGLNRVAAIALLFLSEEDAFWSLVSIVESLMPRGYYAQSLIAAHADQRVLKDIVADKLPRLTAHLEQHRVDLSLFTFNWFMTIFVDNIPVETFLRIWDTFLYEGSKVLFRYAVAFLKYREEDLLSKTSDLQLHEYLRSIGDTMTDVNRIAQIAFNELNPFPMRTIHSRRQSHLLKIQAEMHRLDEMRQQFESTNSFHCEIPPPETEYDASDDEQI</sequence>
<reference evidence="3 5" key="2">
    <citation type="journal article" date="2013" name="Nature">
        <title>Insights into bilaterian evolution from three spiralian genomes.</title>
        <authorList>
            <person name="Simakov O."/>
            <person name="Marletaz F."/>
            <person name="Cho S.J."/>
            <person name="Edsinger-Gonzales E."/>
            <person name="Havlak P."/>
            <person name="Hellsten U."/>
            <person name="Kuo D.H."/>
            <person name="Larsson T."/>
            <person name="Lv J."/>
            <person name="Arendt D."/>
            <person name="Savage R."/>
            <person name="Osoegawa K."/>
            <person name="de Jong P."/>
            <person name="Grimwood J."/>
            <person name="Chapman J.A."/>
            <person name="Shapiro H."/>
            <person name="Aerts A."/>
            <person name="Otillar R.P."/>
            <person name="Terry A.Y."/>
            <person name="Boore J.L."/>
            <person name="Grigoriev I.V."/>
            <person name="Lindberg D.R."/>
            <person name="Seaver E.C."/>
            <person name="Weisblat D.A."/>
            <person name="Putnam N.H."/>
            <person name="Rokhsar D.S."/>
        </authorList>
    </citation>
    <scope>NUCLEOTIDE SEQUENCE</scope>
    <source>
        <strain evidence="3 5">I ESC-2004</strain>
    </source>
</reference>
<accession>R7VBD9</accession>
<gene>
    <name evidence="3" type="ORF">CAPTEDRAFT_220237</name>
</gene>
<dbReference type="Gene3D" id="1.10.8.270">
    <property type="entry name" value="putative rabgap domain of human tbc1 domain family member 14 like domains"/>
    <property type="match status" value="1"/>
</dbReference>
<dbReference type="InterPro" id="IPR000195">
    <property type="entry name" value="Rab-GAP-TBC_dom"/>
</dbReference>